<evidence type="ECO:0000313" key="2">
    <source>
        <dbReference type="Proteomes" id="UP000024635"/>
    </source>
</evidence>
<protein>
    <submittedName>
        <fullName evidence="1">Uncharacterized protein</fullName>
    </submittedName>
</protein>
<name>A0A016T9T2_9BILA</name>
<gene>
    <name evidence="1" type="primary">Acey_s0122.g1046</name>
    <name evidence="1" type="ORF">Y032_0122g1046</name>
</gene>
<evidence type="ECO:0000313" key="1">
    <source>
        <dbReference type="EMBL" id="EYB99425.1"/>
    </source>
</evidence>
<dbReference type="EMBL" id="JARK01001458">
    <property type="protein sequence ID" value="EYB99425.1"/>
    <property type="molecule type" value="Genomic_DNA"/>
</dbReference>
<keyword evidence="2" id="KW-1185">Reference proteome</keyword>
<comment type="caution">
    <text evidence="1">The sequence shown here is derived from an EMBL/GenBank/DDBJ whole genome shotgun (WGS) entry which is preliminary data.</text>
</comment>
<dbReference type="Proteomes" id="UP000024635">
    <property type="component" value="Unassembled WGS sequence"/>
</dbReference>
<sequence length="104" mass="12045">MRVRRRPRGGKRLQTGRTVSYKVERRLPIVSQLWKGASEPGSSKVRETGVLLNKGWPAWCEGDVVRRQRERSEHKKKPESPALAGRSGWYYIRSALVLFLLTRE</sequence>
<proteinExistence type="predicted"/>
<accession>A0A016T9T2</accession>
<organism evidence="1 2">
    <name type="scientific">Ancylostoma ceylanicum</name>
    <dbReference type="NCBI Taxonomy" id="53326"/>
    <lineage>
        <taxon>Eukaryota</taxon>
        <taxon>Metazoa</taxon>
        <taxon>Ecdysozoa</taxon>
        <taxon>Nematoda</taxon>
        <taxon>Chromadorea</taxon>
        <taxon>Rhabditida</taxon>
        <taxon>Rhabditina</taxon>
        <taxon>Rhabditomorpha</taxon>
        <taxon>Strongyloidea</taxon>
        <taxon>Ancylostomatidae</taxon>
        <taxon>Ancylostomatinae</taxon>
        <taxon>Ancylostoma</taxon>
    </lineage>
</organism>
<reference evidence="2" key="1">
    <citation type="journal article" date="2015" name="Nat. Genet.">
        <title>The genome and transcriptome of the zoonotic hookworm Ancylostoma ceylanicum identify infection-specific gene families.</title>
        <authorList>
            <person name="Schwarz E.M."/>
            <person name="Hu Y."/>
            <person name="Antoshechkin I."/>
            <person name="Miller M.M."/>
            <person name="Sternberg P.W."/>
            <person name="Aroian R.V."/>
        </authorList>
    </citation>
    <scope>NUCLEOTIDE SEQUENCE</scope>
    <source>
        <strain evidence="2">HY135</strain>
    </source>
</reference>
<dbReference type="AlphaFoldDB" id="A0A016T9T2"/>